<keyword evidence="1" id="KW-0472">Membrane</keyword>
<dbReference type="Proteomes" id="UP000176787">
    <property type="component" value="Unassembled WGS sequence"/>
</dbReference>
<dbReference type="STRING" id="1801726.A3H02_01645"/>
<gene>
    <name evidence="2" type="ORF">A3H02_01645</name>
</gene>
<dbReference type="EMBL" id="MHMS01000022">
    <property type="protein sequence ID" value="OGZ31750.1"/>
    <property type="molecule type" value="Genomic_DNA"/>
</dbReference>
<dbReference type="AlphaFoldDB" id="A0A1G2F277"/>
<sequence length="161" mass="17716">MAIPLEQKRALNLLEQKLSSSDQRTSLLEQRESALAMAEAKESEGDGASKKAIVVVTGLMMLFFAAANDVLDIFVIGQIPILGDILDFIMWGVIWLWVILAGLSRPPAFVFQMFAGIIAELIPVIEFIPSFIAMVLVIILYNLFGKKVLEKLEKAAKAVPI</sequence>
<protein>
    <submittedName>
        <fullName evidence="2">Uncharacterized protein</fullName>
    </submittedName>
</protein>
<keyword evidence="1" id="KW-0812">Transmembrane</keyword>
<comment type="caution">
    <text evidence="2">The sequence shown here is derived from an EMBL/GenBank/DDBJ whole genome shotgun (WGS) entry which is preliminary data.</text>
</comment>
<evidence type="ECO:0000256" key="1">
    <source>
        <dbReference type="SAM" id="Phobius"/>
    </source>
</evidence>
<accession>A0A1G2F277</accession>
<keyword evidence="1" id="KW-1133">Transmembrane helix</keyword>
<organism evidence="2 3">
    <name type="scientific">Candidatus Niyogibacteria bacterium RIFCSPLOWO2_12_FULL_41_13</name>
    <dbReference type="NCBI Taxonomy" id="1801726"/>
    <lineage>
        <taxon>Bacteria</taxon>
        <taxon>Candidatus Niyogiibacteriota</taxon>
    </lineage>
</organism>
<name>A0A1G2F277_9BACT</name>
<proteinExistence type="predicted"/>
<evidence type="ECO:0000313" key="2">
    <source>
        <dbReference type="EMBL" id="OGZ31750.1"/>
    </source>
</evidence>
<feature type="transmembrane region" description="Helical" evidence="1">
    <location>
        <begin position="88"/>
        <end position="104"/>
    </location>
</feature>
<feature type="transmembrane region" description="Helical" evidence="1">
    <location>
        <begin position="124"/>
        <end position="144"/>
    </location>
</feature>
<reference evidence="2 3" key="1">
    <citation type="journal article" date="2016" name="Nat. Commun.">
        <title>Thousands of microbial genomes shed light on interconnected biogeochemical processes in an aquifer system.</title>
        <authorList>
            <person name="Anantharaman K."/>
            <person name="Brown C.T."/>
            <person name="Hug L.A."/>
            <person name="Sharon I."/>
            <person name="Castelle C.J."/>
            <person name="Probst A.J."/>
            <person name="Thomas B.C."/>
            <person name="Singh A."/>
            <person name="Wilkins M.J."/>
            <person name="Karaoz U."/>
            <person name="Brodie E.L."/>
            <person name="Williams K.H."/>
            <person name="Hubbard S.S."/>
            <person name="Banfield J.F."/>
        </authorList>
    </citation>
    <scope>NUCLEOTIDE SEQUENCE [LARGE SCALE GENOMIC DNA]</scope>
</reference>
<evidence type="ECO:0000313" key="3">
    <source>
        <dbReference type="Proteomes" id="UP000176787"/>
    </source>
</evidence>
<feature type="transmembrane region" description="Helical" evidence="1">
    <location>
        <begin position="52"/>
        <end position="76"/>
    </location>
</feature>